<dbReference type="Proteomes" id="UP000182932">
    <property type="component" value="Unassembled WGS sequence"/>
</dbReference>
<protein>
    <submittedName>
        <fullName evidence="2">Uncharacterized protein</fullName>
    </submittedName>
</protein>
<dbReference type="RefSeq" id="WP_074839157.1">
    <property type="nucleotide sequence ID" value="NZ_CATMKJ010000015.1"/>
</dbReference>
<accession>A0A975WE77</accession>
<dbReference type="InterPro" id="IPR045386">
    <property type="entry name" value="DUF6525"/>
</dbReference>
<gene>
    <name evidence="2" type="ORF">SAMN04487940_12262</name>
</gene>
<evidence type="ECO:0000256" key="1">
    <source>
        <dbReference type="SAM" id="MobiDB-lite"/>
    </source>
</evidence>
<feature type="region of interest" description="Disordered" evidence="1">
    <location>
        <begin position="83"/>
        <end position="104"/>
    </location>
</feature>
<reference evidence="2 3" key="1">
    <citation type="submission" date="2016-10" db="EMBL/GenBank/DDBJ databases">
        <authorList>
            <person name="Varghese N."/>
            <person name="Submissions S."/>
        </authorList>
    </citation>
    <scope>NUCLEOTIDE SEQUENCE [LARGE SCALE GENOMIC DNA]</scope>
    <source>
        <strain evidence="2 3">FF3</strain>
    </source>
</reference>
<dbReference type="EMBL" id="FNYY01000022">
    <property type="protein sequence ID" value="SEK06034.1"/>
    <property type="molecule type" value="Genomic_DNA"/>
</dbReference>
<dbReference type="GeneID" id="80820537"/>
<organism evidence="2 3">
    <name type="scientific">Marinovum algicola</name>
    <dbReference type="NCBI Taxonomy" id="42444"/>
    <lineage>
        <taxon>Bacteria</taxon>
        <taxon>Pseudomonadati</taxon>
        <taxon>Pseudomonadota</taxon>
        <taxon>Alphaproteobacteria</taxon>
        <taxon>Rhodobacterales</taxon>
        <taxon>Roseobacteraceae</taxon>
        <taxon>Marinovum</taxon>
    </lineage>
</organism>
<evidence type="ECO:0000313" key="3">
    <source>
        <dbReference type="Proteomes" id="UP000182932"/>
    </source>
</evidence>
<comment type="caution">
    <text evidence="2">The sequence shown here is derived from an EMBL/GenBank/DDBJ whole genome shotgun (WGS) entry which is preliminary data.</text>
</comment>
<dbReference type="AlphaFoldDB" id="A0A975WE77"/>
<sequence>MTQTPPGNSGDTSLRRRRHRADPMRAYDNLPRELRRWLASAVLPWGAKSARRAYDRALARTGTPQLALRELDALQQRLVTRDAHQVWGPGHPGCPPARAGHRAS</sequence>
<feature type="compositionally biased region" description="Polar residues" evidence="1">
    <location>
        <begin position="1"/>
        <end position="12"/>
    </location>
</feature>
<evidence type="ECO:0000313" key="2">
    <source>
        <dbReference type="EMBL" id="SEK06034.1"/>
    </source>
</evidence>
<feature type="region of interest" description="Disordered" evidence="1">
    <location>
        <begin position="1"/>
        <end position="24"/>
    </location>
</feature>
<proteinExistence type="predicted"/>
<dbReference type="Pfam" id="PF20135">
    <property type="entry name" value="DUF6525"/>
    <property type="match status" value="1"/>
</dbReference>
<keyword evidence="3" id="KW-1185">Reference proteome</keyword>
<name>A0A975WE77_9RHOB</name>